<dbReference type="PANTHER" id="PTHR39160">
    <property type="entry name" value="CELL WALL-BINDING PROTEIN YOCH"/>
    <property type="match status" value="1"/>
</dbReference>
<dbReference type="EMBL" id="RHHR01000045">
    <property type="protein sequence ID" value="RNB68340.1"/>
    <property type="molecule type" value="Genomic_DNA"/>
</dbReference>
<sequence length="322" mass="35547">MKKLLILASMAVLLVMWTPKAEANTTTEAPTPYTDISGHWAQKEIEKLYIAGALGKGENFRPNDLVTRQELISMFILAMGVKPSAETSSSFADIPSDSWLAPYAEAAYRLGLVHGQKMDGQVYFQPEATVSREELASILIRATGDSGEVNKFSWSTTVHALAAYADGSQVQERYQRPMVYAMQKGLMSAYADQTLRPQQLMTRAEAATYAALHLLEDREGKPVLSENGTPFREVLTVKTTAYSYDRDDVLSYLEFPLREGIVAVDPEVIPLGTHLYVEGYGYAVAADIGGAVKQNHLDLFLPSLDEARKHGMQEGVKVYVLD</sequence>
<dbReference type="AlphaFoldDB" id="A0A3M8BY28"/>
<accession>A0A3M8BY28</accession>
<name>A0A3M8BY28_9BACL</name>
<dbReference type="PROSITE" id="PS51272">
    <property type="entry name" value="SLH"/>
    <property type="match status" value="3"/>
</dbReference>
<dbReference type="GO" id="GO:0019867">
    <property type="term" value="C:outer membrane"/>
    <property type="evidence" value="ECO:0007669"/>
    <property type="project" value="InterPro"/>
</dbReference>
<dbReference type="InterPro" id="IPR010611">
    <property type="entry name" value="3D_dom"/>
</dbReference>
<evidence type="ECO:0000313" key="5">
    <source>
        <dbReference type="Proteomes" id="UP000282028"/>
    </source>
</evidence>
<proteinExistence type="predicted"/>
<dbReference type="Gene3D" id="2.40.40.10">
    <property type="entry name" value="RlpA-like domain"/>
    <property type="match status" value="1"/>
</dbReference>
<dbReference type="SUPFAM" id="SSF50685">
    <property type="entry name" value="Barwin-like endoglucanases"/>
    <property type="match status" value="1"/>
</dbReference>
<dbReference type="OrthoDB" id="9798935at2"/>
<dbReference type="Proteomes" id="UP000282028">
    <property type="component" value="Unassembled WGS sequence"/>
</dbReference>
<dbReference type="GO" id="GO:0004553">
    <property type="term" value="F:hydrolase activity, hydrolyzing O-glycosyl compounds"/>
    <property type="evidence" value="ECO:0007669"/>
    <property type="project" value="InterPro"/>
</dbReference>
<evidence type="ECO:0000256" key="2">
    <source>
        <dbReference type="SAM" id="SignalP"/>
    </source>
</evidence>
<dbReference type="InterPro" id="IPR001119">
    <property type="entry name" value="SLH_dom"/>
</dbReference>
<protein>
    <recommendedName>
        <fullName evidence="3">SLH domain-containing protein</fullName>
    </recommendedName>
</protein>
<dbReference type="InterPro" id="IPR051933">
    <property type="entry name" value="Resuscitation_pf_RpfB"/>
</dbReference>
<organism evidence="4 5">
    <name type="scientific">Brevibacillus invocatus</name>
    <dbReference type="NCBI Taxonomy" id="173959"/>
    <lineage>
        <taxon>Bacteria</taxon>
        <taxon>Bacillati</taxon>
        <taxon>Bacillota</taxon>
        <taxon>Bacilli</taxon>
        <taxon>Bacillales</taxon>
        <taxon>Paenibacillaceae</taxon>
        <taxon>Brevibacillus</taxon>
    </lineage>
</organism>
<keyword evidence="5" id="KW-1185">Reference proteome</keyword>
<feature type="domain" description="SLH" evidence="3">
    <location>
        <begin position="28"/>
        <end position="86"/>
    </location>
</feature>
<dbReference type="Pfam" id="PF06725">
    <property type="entry name" value="3D"/>
    <property type="match status" value="1"/>
</dbReference>
<dbReference type="Pfam" id="PF00395">
    <property type="entry name" value="SLH"/>
    <property type="match status" value="3"/>
</dbReference>
<feature type="chain" id="PRO_5018021924" description="SLH domain-containing protein" evidence="2">
    <location>
        <begin position="24"/>
        <end position="322"/>
    </location>
</feature>
<dbReference type="RefSeq" id="WP_122910920.1">
    <property type="nucleotide sequence ID" value="NZ_CBCSBE010000019.1"/>
</dbReference>
<comment type="caution">
    <text evidence="4">The sequence shown here is derived from an EMBL/GenBank/DDBJ whole genome shotgun (WGS) entry which is preliminary data.</text>
</comment>
<evidence type="ECO:0000259" key="3">
    <source>
        <dbReference type="PROSITE" id="PS51272"/>
    </source>
</evidence>
<dbReference type="GO" id="GO:0009254">
    <property type="term" value="P:peptidoglycan turnover"/>
    <property type="evidence" value="ECO:0007669"/>
    <property type="project" value="InterPro"/>
</dbReference>
<feature type="signal peptide" evidence="2">
    <location>
        <begin position="1"/>
        <end position="23"/>
    </location>
</feature>
<feature type="domain" description="SLH" evidence="3">
    <location>
        <begin position="161"/>
        <end position="224"/>
    </location>
</feature>
<keyword evidence="1 2" id="KW-0732">Signal</keyword>
<gene>
    <name evidence="4" type="ORF">EDM52_21085</name>
</gene>
<dbReference type="InterPro" id="IPR059180">
    <property type="entry name" value="3D_YorM"/>
</dbReference>
<dbReference type="CDD" id="cd14667">
    <property type="entry name" value="3D_containing_proteins"/>
    <property type="match status" value="1"/>
</dbReference>
<dbReference type="InterPro" id="IPR036908">
    <property type="entry name" value="RlpA-like_sf"/>
</dbReference>
<evidence type="ECO:0000313" key="4">
    <source>
        <dbReference type="EMBL" id="RNB68340.1"/>
    </source>
</evidence>
<reference evidence="4 5" key="1">
    <citation type="submission" date="2018-10" db="EMBL/GenBank/DDBJ databases">
        <title>Phylogenomics of Brevibacillus.</title>
        <authorList>
            <person name="Dunlap C."/>
        </authorList>
    </citation>
    <scope>NUCLEOTIDE SEQUENCE [LARGE SCALE GENOMIC DNA]</scope>
    <source>
        <strain evidence="4 5">JCM 12215</strain>
    </source>
</reference>
<evidence type="ECO:0000256" key="1">
    <source>
        <dbReference type="ARBA" id="ARBA00022729"/>
    </source>
</evidence>
<dbReference type="PANTHER" id="PTHR39160:SF4">
    <property type="entry name" value="RESUSCITATION-PROMOTING FACTOR RPFB"/>
    <property type="match status" value="1"/>
</dbReference>
<feature type="domain" description="SLH" evidence="3">
    <location>
        <begin position="87"/>
        <end position="153"/>
    </location>
</feature>